<evidence type="ECO:0000313" key="4">
    <source>
        <dbReference type="EMBL" id="HJG86199.1"/>
    </source>
</evidence>
<feature type="domain" description="Alcohol dehydrogenase iron-type/glycerol dehydrogenase GldA" evidence="2">
    <location>
        <begin position="9"/>
        <end position="156"/>
    </location>
</feature>
<dbReference type="RefSeq" id="WP_295369450.1">
    <property type="nucleotide sequence ID" value="NZ_DYUC01000034.1"/>
</dbReference>
<dbReference type="FunFam" id="3.40.50.1970:FF:000003">
    <property type="entry name" value="Alcohol dehydrogenase, iron-containing"/>
    <property type="match status" value="1"/>
</dbReference>
<dbReference type="InterPro" id="IPR039697">
    <property type="entry name" value="Alcohol_dehydrogenase_Fe"/>
</dbReference>
<evidence type="ECO:0000313" key="5">
    <source>
        <dbReference type="Proteomes" id="UP000760668"/>
    </source>
</evidence>
<dbReference type="Pfam" id="PF00465">
    <property type="entry name" value="Fe-ADH"/>
    <property type="match status" value="1"/>
</dbReference>
<evidence type="ECO:0000256" key="1">
    <source>
        <dbReference type="ARBA" id="ARBA00023002"/>
    </source>
</evidence>
<accession>A0A921SSH4</accession>
<keyword evidence="1" id="KW-0560">Oxidoreductase</keyword>
<evidence type="ECO:0000259" key="3">
    <source>
        <dbReference type="Pfam" id="PF25137"/>
    </source>
</evidence>
<dbReference type="GO" id="GO:0046872">
    <property type="term" value="F:metal ion binding"/>
    <property type="evidence" value="ECO:0007669"/>
    <property type="project" value="InterPro"/>
</dbReference>
<name>A0A921SSH4_9FIRM</name>
<feature type="domain" description="Fe-containing alcohol dehydrogenase-like C-terminal" evidence="3">
    <location>
        <begin position="167"/>
        <end position="358"/>
    </location>
</feature>
<dbReference type="GO" id="GO:0004022">
    <property type="term" value="F:alcohol dehydrogenase (NAD+) activity"/>
    <property type="evidence" value="ECO:0007669"/>
    <property type="project" value="UniProtKB-ARBA"/>
</dbReference>
<dbReference type="CDD" id="cd08180">
    <property type="entry name" value="PDD"/>
    <property type="match status" value="1"/>
</dbReference>
<comment type="caution">
    <text evidence="4">The sequence shown here is derived from an EMBL/GenBank/DDBJ whole genome shotgun (WGS) entry which is preliminary data.</text>
</comment>
<dbReference type="Gene3D" id="3.40.50.1970">
    <property type="match status" value="1"/>
</dbReference>
<dbReference type="PROSITE" id="PS00913">
    <property type="entry name" value="ADH_IRON_1"/>
    <property type="match status" value="1"/>
</dbReference>
<gene>
    <name evidence="4" type="ORF">K8V01_04140</name>
</gene>
<dbReference type="AlphaFoldDB" id="A0A921SSH4"/>
<dbReference type="EMBL" id="DYUC01000034">
    <property type="protein sequence ID" value="HJG86199.1"/>
    <property type="molecule type" value="Genomic_DNA"/>
</dbReference>
<dbReference type="FunFam" id="1.20.1090.10:FF:000001">
    <property type="entry name" value="Aldehyde-alcohol dehydrogenase"/>
    <property type="match status" value="1"/>
</dbReference>
<organism evidence="4 5">
    <name type="scientific">Pseudoflavonifractor capillosus</name>
    <dbReference type="NCBI Taxonomy" id="106588"/>
    <lineage>
        <taxon>Bacteria</taxon>
        <taxon>Bacillati</taxon>
        <taxon>Bacillota</taxon>
        <taxon>Clostridia</taxon>
        <taxon>Eubacteriales</taxon>
        <taxon>Oscillospiraceae</taxon>
        <taxon>Pseudoflavonifractor</taxon>
    </lineage>
</organism>
<evidence type="ECO:0000259" key="2">
    <source>
        <dbReference type="Pfam" id="PF00465"/>
    </source>
</evidence>
<reference evidence="4" key="1">
    <citation type="journal article" date="2021" name="PeerJ">
        <title>Extensive microbial diversity within the chicken gut microbiome revealed by metagenomics and culture.</title>
        <authorList>
            <person name="Gilroy R."/>
            <person name="Ravi A."/>
            <person name="Getino M."/>
            <person name="Pursley I."/>
            <person name="Horton D.L."/>
            <person name="Alikhan N.F."/>
            <person name="Baker D."/>
            <person name="Gharbi K."/>
            <person name="Hall N."/>
            <person name="Watson M."/>
            <person name="Adriaenssens E.M."/>
            <person name="Foster-Nyarko E."/>
            <person name="Jarju S."/>
            <person name="Secka A."/>
            <person name="Antonio M."/>
            <person name="Oren A."/>
            <person name="Chaudhuri R.R."/>
            <person name="La Ragione R."/>
            <person name="Hildebrand F."/>
            <person name="Pallen M.J."/>
        </authorList>
    </citation>
    <scope>NUCLEOTIDE SEQUENCE</scope>
    <source>
        <strain evidence="4">CHK179-5677</strain>
    </source>
</reference>
<dbReference type="PANTHER" id="PTHR11496">
    <property type="entry name" value="ALCOHOL DEHYDROGENASE"/>
    <property type="match status" value="1"/>
</dbReference>
<dbReference type="SUPFAM" id="SSF56796">
    <property type="entry name" value="Dehydroquinate synthase-like"/>
    <property type="match status" value="1"/>
</dbReference>
<dbReference type="Gene3D" id="1.20.1090.10">
    <property type="entry name" value="Dehydroquinate synthase-like - alpha domain"/>
    <property type="match status" value="1"/>
</dbReference>
<dbReference type="InterPro" id="IPR018211">
    <property type="entry name" value="ADH_Fe_CS"/>
</dbReference>
<sequence length="359" mass="37555">MELFTIRPEIRFGPEALAALEELAGRRVLIVTDEFLAHKSGLLEGVKARLKGCEIRVFDQVRPDPSLRLVAQGVHVLRAFGPDTVLAFGGGSPMDCAKAMRHFAGGDPPPELWCIPTTAGTGSEVTSFAVLTDADAGVKYPLVDDALLPDRAVLDPSLLSGVPPAVTADTGMDVLTHAAEGCVARKATPFSDAMGEKAFSMAWRSLSEAHAGDSAAKGEMLLASCLAGISFNAAGLGICHALAHALGGRYHIPHGRLNAMLLPHVIAFNSADKAAADEYARLAGLCGLAKNPRALMGGVRRLRAGLGMPEKLTACGVEGQTLLADLDSIAETALADVCAPGNPRPAAREDLKDILKELM</sequence>
<dbReference type="InterPro" id="IPR001670">
    <property type="entry name" value="ADH_Fe/GldA"/>
</dbReference>
<dbReference type="PANTHER" id="PTHR11496:SF83">
    <property type="entry name" value="HYDROXYACID-OXOACID TRANSHYDROGENASE, MITOCHONDRIAL"/>
    <property type="match status" value="1"/>
</dbReference>
<dbReference type="InterPro" id="IPR056798">
    <property type="entry name" value="ADH_Fe_C"/>
</dbReference>
<reference evidence="4" key="2">
    <citation type="submission" date="2021-09" db="EMBL/GenBank/DDBJ databases">
        <authorList>
            <person name="Gilroy R."/>
        </authorList>
    </citation>
    <scope>NUCLEOTIDE SEQUENCE</scope>
    <source>
        <strain evidence="4">CHK179-5677</strain>
    </source>
</reference>
<dbReference type="Proteomes" id="UP000760668">
    <property type="component" value="Unassembled WGS sequence"/>
</dbReference>
<dbReference type="Pfam" id="PF25137">
    <property type="entry name" value="ADH_Fe_C"/>
    <property type="match status" value="1"/>
</dbReference>
<proteinExistence type="predicted"/>
<protein>
    <submittedName>
        <fullName evidence="4">Iron-containing alcohol dehydrogenase</fullName>
    </submittedName>
</protein>